<dbReference type="Gene3D" id="3.30.457.10">
    <property type="entry name" value="Copper amine oxidase-like, N-terminal domain"/>
    <property type="match status" value="1"/>
</dbReference>
<dbReference type="EMBL" id="LR134523">
    <property type="protein sequence ID" value="VEJ35919.1"/>
    <property type="molecule type" value="Genomic_DNA"/>
</dbReference>
<keyword evidence="4" id="KW-1185">Reference proteome</keyword>
<organism evidence="3 4">
    <name type="scientific">Aedoeadaptatus ivorii</name>
    <dbReference type="NCBI Taxonomy" id="54006"/>
    <lineage>
        <taxon>Bacteria</taxon>
        <taxon>Bacillati</taxon>
        <taxon>Bacillota</taxon>
        <taxon>Tissierellia</taxon>
        <taxon>Tissierellales</taxon>
        <taxon>Peptoniphilaceae</taxon>
        <taxon>Aedoeadaptatus</taxon>
    </lineage>
</organism>
<dbReference type="AlphaFoldDB" id="A0A448V263"/>
<dbReference type="Proteomes" id="UP000269544">
    <property type="component" value="Chromosome"/>
</dbReference>
<sequence length="260" mass="29079">MKKLAALVLCLLLLPSAAFAQGARPVTIFVSGKSMQEEGQKAVIREDRTFLPLRAVTEELGYTVQWDQAKKEVTMTKGSEAVTMQIGAKSYRHNGNTEAMDVAPYLDKDRTYVPALYLGKATKLPVRWIADERIVTVGAYPQKDVAADKRIYVKEVDMSFALSADADVEIVYEVSDKEVAFFEKSNRDGGDGFLFSLSRAEHPMREWNYSPMLLGEKDGLYYGADFRGDPHMAKSEALQKKYEKATAKIDDILMTVRVGK</sequence>
<keyword evidence="1" id="KW-0732">Signal</keyword>
<evidence type="ECO:0000259" key="2">
    <source>
        <dbReference type="Pfam" id="PF07833"/>
    </source>
</evidence>
<feature type="chain" id="PRO_5019040804" evidence="1">
    <location>
        <begin position="21"/>
        <end position="260"/>
    </location>
</feature>
<proteinExistence type="predicted"/>
<evidence type="ECO:0000313" key="4">
    <source>
        <dbReference type="Proteomes" id="UP000269544"/>
    </source>
</evidence>
<evidence type="ECO:0000256" key="1">
    <source>
        <dbReference type="SAM" id="SignalP"/>
    </source>
</evidence>
<feature type="domain" description="Copper amine oxidase-like N-terminal" evidence="2">
    <location>
        <begin position="31"/>
        <end position="136"/>
    </location>
</feature>
<feature type="signal peptide" evidence="1">
    <location>
        <begin position="1"/>
        <end position="20"/>
    </location>
</feature>
<name>A0A448V263_9FIRM</name>
<reference evidence="3 4" key="1">
    <citation type="submission" date="2018-12" db="EMBL/GenBank/DDBJ databases">
        <authorList>
            <consortium name="Pathogen Informatics"/>
        </authorList>
    </citation>
    <scope>NUCLEOTIDE SEQUENCE [LARGE SCALE GENOMIC DNA]</scope>
    <source>
        <strain evidence="3 4">NCTC13079</strain>
    </source>
</reference>
<evidence type="ECO:0000313" key="3">
    <source>
        <dbReference type="EMBL" id="VEJ35919.1"/>
    </source>
</evidence>
<protein>
    <submittedName>
        <fullName evidence="3">Copper amine oxidase N-terminal domain</fullName>
    </submittedName>
</protein>
<dbReference type="InterPro" id="IPR036582">
    <property type="entry name" value="Mao_N_sf"/>
</dbReference>
<accession>A0A448V263</accession>
<dbReference type="InterPro" id="IPR012854">
    <property type="entry name" value="Cu_amine_oxidase-like_N"/>
</dbReference>
<dbReference type="KEGG" id="piv:NCTC13079_01108"/>
<gene>
    <name evidence="3" type="ORF">NCTC13079_01108</name>
</gene>
<dbReference type="OrthoDB" id="2379109at2"/>
<dbReference type="RefSeq" id="WP_126465671.1">
    <property type="nucleotide sequence ID" value="NZ_LR134523.1"/>
</dbReference>
<dbReference type="SUPFAM" id="SSF55383">
    <property type="entry name" value="Copper amine oxidase, domain N"/>
    <property type="match status" value="1"/>
</dbReference>
<dbReference type="Pfam" id="PF07833">
    <property type="entry name" value="Cu_amine_oxidN1"/>
    <property type="match status" value="1"/>
</dbReference>